<organism evidence="1 2">
    <name type="scientific">Ureibacillus yapensis</name>
    <dbReference type="NCBI Taxonomy" id="2304605"/>
    <lineage>
        <taxon>Bacteria</taxon>
        <taxon>Bacillati</taxon>
        <taxon>Bacillota</taxon>
        <taxon>Bacilli</taxon>
        <taxon>Bacillales</taxon>
        <taxon>Caryophanaceae</taxon>
        <taxon>Ureibacillus</taxon>
    </lineage>
</organism>
<gene>
    <name evidence="1" type="ORF">D1B33_15555</name>
</gene>
<keyword evidence="2" id="KW-1185">Reference proteome</keyword>
<dbReference type="EMBL" id="QWEI01000010">
    <property type="protein sequence ID" value="RHW33459.1"/>
    <property type="molecule type" value="Genomic_DNA"/>
</dbReference>
<protein>
    <submittedName>
        <fullName evidence="1">Uncharacterized protein</fullName>
    </submittedName>
</protein>
<name>A0A396SJ93_9BACL</name>
<dbReference type="Proteomes" id="UP000265692">
    <property type="component" value="Unassembled WGS sequence"/>
</dbReference>
<accession>A0A396SJ93</accession>
<dbReference type="AlphaFoldDB" id="A0A396SJ93"/>
<evidence type="ECO:0000313" key="2">
    <source>
        <dbReference type="Proteomes" id="UP000265692"/>
    </source>
</evidence>
<reference evidence="1 2" key="1">
    <citation type="submission" date="2018-08" db="EMBL/GenBank/DDBJ databases">
        <title>Lysinibacillus sp. YLB-03 draft genome sequence.</title>
        <authorList>
            <person name="Yu L."/>
        </authorList>
    </citation>
    <scope>NUCLEOTIDE SEQUENCE [LARGE SCALE GENOMIC DNA]</scope>
    <source>
        <strain evidence="1 2">YLB-03</strain>
    </source>
</reference>
<comment type="caution">
    <text evidence="1">The sequence shown here is derived from an EMBL/GenBank/DDBJ whole genome shotgun (WGS) entry which is preliminary data.</text>
</comment>
<sequence length="85" mass="9159">MAGSFLVTAQSLLPWSFSGEYPLTSIGTLTDLELRLIPSIGRKKGGTTSIRVVPFIRDGAFLCGKAEALNASNKRIRKGESTCQK</sequence>
<evidence type="ECO:0000313" key="1">
    <source>
        <dbReference type="EMBL" id="RHW33459.1"/>
    </source>
</evidence>
<proteinExistence type="predicted"/>